<evidence type="ECO:0000256" key="3">
    <source>
        <dbReference type="ARBA" id="ARBA00022617"/>
    </source>
</evidence>
<dbReference type="Gene3D" id="1.10.630.10">
    <property type="entry name" value="Cytochrome P450"/>
    <property type="match status" value="1"/>
</dbReference>
<protein>
    <recommendedName>
        <fullName evidence="15">Cytochrome P450</fullName>
    </recommendedName>
</protein>
<dbReference type="GO" id="GO:0004497">
    <property type="term" value="F:monooxygenase activity"/>
    <property type="evidence" value="ECO:0007669"/>
    <property type="project" value="UniProtKB-KW"/>
</dbReference>
<dbReference type="Proteomes" id="UP000825729">
    <property type="component" value="Unassembled WGS sequence"/>
</dbReference>
<gene>
    <name evidence="13" type="ORF">H6P81_020954</name>
</gene>
<evidence type="ECO:0000256" key="9">
    <source>
        <dbReference type="ARBA" id="ARBA00023136"/>
    </source>
</evidence>
<dbReference type="EMBL" id="JAINDJ010000008">
    <property type="protein sequence ID" value="KAG9440789.1"/>
    <property type="molecule type" value="Genomic_DNA"/>
</dbReference>
<evidence type="ECO:0000256" key="4">
    <source>
        <dbReference type="ARBA" id="ARBA00022692"/>
    </source>
</evidence>
<evidence type="ECO:0000256" key="1">
    <source>
        <dbReference type="ARBA" id="ARBA00001971"/>
    </source>
</evidence>
<keyword evidence="9 12" id="KW-0472">Membrane</keyword>
<dbReference type="AlphaFoldDB" id="A0AAV7DWY7"/>
<evidence type="ECO:0008006" key="15">
    <source>
        <dbReference type="Google" id="ProtNLM"/>
    </source>
</evidence>
<evidence type="ECO:0000256" key="2">
    <source>
        <dbReference type="ARBA" id="ARBA00004370"/>
    </source>
</evidence>
<evidence type="ECO:0000256" key="11">
    <source>
        <dbReference type="RuleBase" id="RU000461"/>
    </source>
</evidence>
<dbReference type="InterPro" id="IPR036396">
    <property type="entry name" value="Cyt_P450_sf"/>
</dbReference>
<dbReference type="GO" id="GO:0020037">
    <property type="term" value="F:heme binding"/>
    <property type="evidence" value="ECO:0007669"/>
    <property type="project" value="InterPro"/>
</dbReference>
<evidence type="ECO:0000256" key="5">
    <source>
        <dbReference type="ARBA" id="ARBA00022723"/>
    </source>
</evidence>
<evidence type="ECO:0000256" key="8">
    <source>
        <dbReference type="ARBA" id="ARBA00023004"/>
    </source>
</evidence>
<dbReference type="PRINTS" id="PR00463">
    <property type="entry name" value="EP450I"/>
</dbReference>
<keyword evidence="5 10" id="KW-0479">Metal-binding</keyword>
<dbReference type="Pfam" id="PF00067">
    <property type="entry name" value="p450"/>
    <property type="match status" value="1"/>
</dbReference>
<dbReference type="InterPro" id="IPR002401">
    <property type="entry name" value="Cyt_P450_E_grp-I"/>
</dbReference>
<keyword evidence="6 12" id="KW-1133">Transmembrane helix</keyword>
<comment type="subcellular location">
    <subcellularLocation>
        <location evidence="2">Membrane</location>
    </subcellularLocation>
</comment>
<evidence type="ECO:0000313" key="13">
    <source>
        <dbReference type="EMBL" id="KAG9440789.1"/>
    </source>
</evidence>
<dbReference type="GO" id="GO:0016705">
    <property type="term" value="F:oxidoreductase activity, acting on paired donors, with incorporation or reduction of molecular oxygen"/>
    <property type="evidence" value="ECO:0007669"/>
    <property type="project" value="InterPro"/>
</dbReference>
<keyword evidence="3 10" id="KW-0349">Heme</keyword>
<evidence type="ECO:0000256" key="6">
    <source>
        <dbReference type="ARBA" id="ARBA00022989"/>
    </source>
</evidence>
<comment type="caution">
    <text evidence="13">The sequence shown here is derived from an EMBL/GenBank/DDBJ whole genome shotgun (WGS) entry which is preliminary data.</text>
</comment>
<proteinExistence type="inferred from homology"/>
<dbReference type="InterPro" id="IPR017972">
    <property type="entry name" value="Cyt_P450_CS"/>
</dbReference>
<reference evidence="13 14" key="1">
    <citation type="submission" date="2021-07" db="EMBL/GenBank/DDBJ databases">
        <title>The Aristolochia fimbriata genome: insights into angiosperm evolution, floral development and chemical biosynthesis.</title>
        <authorList>
            <person name="Jiao Y."/>
        </authorList>
    </citation>
    <scope>NUCLEOTIDE SEQUENCE [LARGE SCALE GENOMIC DNA]</scope>
    <source>
        <strain evidence="13">IBCAS-2021</strain>
        <tissue evidence="13">Leaf</tissue>
    </source>
</reference>
<dbReference type="SUPFAM" id="SSF48264">
    <property type="entry name" value="Cytochrome P450"/>
    <property type="match status" value="1"/>
</dbReference>
<evidence type="ECO:0000256" key="7">
    <source>
        <dbReference type="ARBA" id="ARBA00023002"/>
    </source>
</evidence>
<name>A0AAV7DWY7_ARIFI</name>
<comment type="cofactor">
    <cofactor evidence="1 10">
        <name>heme</name>
        <dbReference type="ChEBI" id="CHEBI:30413"/>
    </cofactor>
</comment>
<keyword evidence="11" id="KW-0503">Monooxygenase</keyword>
<dbReference type="FunFam" id="1.10.630.10:FF:000026">
    <property type="entry name" value="Cytochrome P450 82C4"/>
    <property type="match status" value="1"/>
</dbReference>
<evidence type="ECO:0000256" key="12">
    <source>
        <dbReference type="SAM" id="Phobius"/>
    </source>
</evidence>
<keyword evidence="14" id="KW-1185">Reference proteome</keyword>
<accession>A0AAV7DWY7</accession>
<dbReference type="PRINTS" id="PR00385">
    <property type="entry name" value="P450"/>
</dbReference>
<dbReference type="PANTHER" id="PTHR47947">
    <property type="entry name" value="CYTOCHROME P450 82C3-RELATED"/>
    <property type="match status" value="1"/>
</dbReference>
<keyword evidence="4 12" id="KW-0812">Transmembrane</keyword>
<dbReference type="InterPro" id="IPR001128">
    <property type="entry name" value="Cyt_P450"/>
</dbReference>
<dbReference type="PANTHER" id="PTHR47947:SF26">
    <property type="entry name" value="CYTOCHROME P450"/>
    <property type="match status" value="1"/>
</dbReference>
<keyword evidence="8 10" id="KW-0408">Iron</keyword>
<dbReference type="PROSITE" id="PS00086">
    <property type="entry name" value="CYTOCHROME_P450"/>
    <property type="match status" value="1"/>
</dbReference>
<dbReference type="GO" id="GO:0016020">
    <property type="term" value="C:membrane"/>
    <property type="evidence" value="ECO:0007669"/>
    <property type="project" value="UniProtKB-SubCell"/>
</dbReference>
<evidence type="ECO:0000313" key="14">
    <source>
        <dbReference type="Proteomes" id="UP000825729"/>
    </source>
</evidence>
<feature type="binding site" description="axial binding residue" evidence="10">
    <location>
        <position position="459"/>
    </location>
    <ligand>
        <name>heme</name>
        <dbReference type="ChEBI" id="CHEBI:30413"/>
    </ligand>
    <ligandPart>
        <name>Fe</name>
        <dbReference type="ChEBI" id="CHEBI:18248"/>
    </ligandPart>
</feature>
<keyword evidence="7 11" id="KW-0560">Oxidoreductase</keyword>
<dbReference type="GO" id="GO:0005506">
    <property type="term" value="F:iron ion binding"/>
    <property type="evidence" value="ECO:0007669"/>
    <property type="project" value="InterPro"/>
</dbReference>
<sequence length="520" mass="58445">MESQAMLQAGFGLVAIAVLSLMVVWKRKRAALMAPQAAGRWPLIGHMPLLAWKRQPIMRTLGALADKYGSAFTIWIGVHRTMVISTSDLAMECFTTHDKILATRPKTTAGKYQGSDYALFAFSAYGNYWRDVRKTVVSNLLSSQQLEAIKNVRVGEIDFCVKDLHRRWTENGAAAPVKVDMKDFFNDLVLNNIAKVLCGKRYFGTANVDDAKEAEKFHTVIRRLFYLGGLILLSDAVPHLEWIDLGGHIAAMKKNVEELDEILSSWVEEHKQRRLAGDKTRTPDFIDAMLTARETIQFPDYDQDTVLKANFRGILLAGSDTTFITLTWALSLLLNAPEKLQRARAEIDGQVGKDRNVDLSDVKNLPYLQAIVKETLRLYPAAPLSVLHQATEDCYIGGYYVPVGTRILTNLWKIQRDPRNWDEPDAFRPERFLAEDRANVDLKGKHFELIPFGSGRRMCPGASFALEVVHLTLARVLHGFDLAKCCKGPVDLTEGLGVTLLKETPVEVFLNPRLPSELYK</sequence>
<evidence type="ECO:0000256" key="10">
    <source>
        <dbReference type="PIRSR" id="PIRSR602401-1"/>
    </source>
</evidence>
<dbReference type="InterPro" id="IPR050651">
    <property type="entry name" value="Plant_Cytochrome_P450_Monoox"/>
</dbReference>
<feature type="transmembrane region" description="Helical" evidence="12">
    <location>
        <begin position="6"/>
        <end position="25"/>
    </location>
</feature>
<organism evidence="13 14">
    <name type="scientific">Aristolochia fimbriata</name>
    <name type="common">White veined hardy Dutchman's pipe vine</name>
    <dbReference type="NCBI Taxonomy" id="158543"/>
    <lineage>
        <taxon>Eukaryota</taxon>
        <taxon>Viridiplantae</taxon>
        <taxon>Streptophyta</taxon>
        <taxon>Embryophyta</taxon>
        <taxon>Tracheophyta</taxon>
        <taxon>Spermatophyta</taxon>
        <taxon>Magnoliopsida</taxon>
        <taxon>Magnoliidae</taxon>
        <taxon>Piperales</taxon>
        <taxon>Aristolochiaceae</taxon>
        <taxon>Aristolochia</taxon>
    </lineage>
</organism>
<comment type="similarity">
    <text evidence="11">Belongs to the cytochrome P450 family.</text>
</comment>